<reference evidence="21" key="1">
    <citation type="journal article" date="2015" name="Int J Genomics">
        <title>Genome-Wide Identification and Characterization of the LRR-RLK Gene Family in Two Vernicia Species.</title>
        <authorList>
            <person name="Zhu H."/>
            <person name="Wang Y."/>
            <person name="Yin H."/>
            <person name="Gao M."/>
            <person name="Zhang Q."/>
            <person name="Chen Y."/>
        </authorList>
    </citation>
    <scope>NUCLEOTIDE SEQUENCE</scope>
</reference>
<evidence type="ECO:0000256" key="8">
    <source>
        <dbReference type="ARBA" id="ARBA00022692"/>
    </source>
</evidence>
<evidence type="ECO:0000256" key="16">
    <source>
        <dbReference type="ARBA" id="ARBA00023170"/>
    </source>
</evidence>
<evidence type="ECO:0000256" key="6">
    <source>
        <dbReference type="ARBA" id="ARBA00022614"/>
    </source>
</evidence>
<dbReference type="InterPro" id="IPR008271">
    <property type="entry name" value="Ser/Thr_kinase_AS"/>
</dbReference>
<dbReference type="PANTHER" id="PTHR48008">
    <property type="entry name" value="LEUCINE-RICH REPEAT RECEPTOR-LIKE PROTEIN KINASE IMK3-RELATED"/>
    <property type="match status" value="1"/>
</dbReference>
<keyword evidence="8" id="KW-0812">Transmembrane</keyword>
<dbReference type="Gene3D" id="1.10.510.10">
    <property type="entry name" value="Transferase(Phosphotransferase) domain 1"/>
    <property type="match status" value="1"/>
</dbReference>
<sequence>MIDVASALEYLHHGYILPVVHCDLKPSNVLLNEDMVAQLGDFGITKLLGEGESMTQTMTLATVGYMAPEYGTKGIVSIRCDVYSYGILLMETFTRKKPIDEMFAEEMNLKNWVMQFLPDAVSQVADAHLLMGDEECFAAKKDCITSILKLALDCSVDIPEERIGMKDVLATLKKIQLKFLKDVEYCNGRI</sequence>
<keyword evidence="10" id="KW-0677">Repeat</keyword>
<evidence type="ECO:0000313" key="21">
    <source>
        <dbReference type="EMBL" id="AMM42939.1"/>
    </source>
</evidence>
<evidence type="ECO:0000256" key="15">
    <source>
        <dbReference type="ARBA" id="ARBA00023136"/>
    </source>
</evidence>
<evidence type="ECO:0000256" key="13">
    <source>
        <dbReference type="ARBA" id="ARBA00022840"/>
    </source>
</evidence>
<comment type="catalytic activity">
    <reaction evidence="19">
        <text>L-seryl-[protein] + ATP = O-phospho-L-seryl-[protein] + ADP + H(+)</text>
        <dbReference type="Rhea" id="RHEA:17989"/>
        <dbReference type="Rhea" id="RHEA-COMP:9863"/>
        <dbReference type="Rhea" id="RHEA-COMP:11604"/>
        <dbReference type="ChEBI" id="CHEBI:15378"/>
        <dbReference type="ChEBI" id="CHEBI:29999"/>
        <dbReference type="ChEBI" id="CHEBI:30616"/>
        <dbReference type="ChEBI" id="CHEBI:83421"/>
        <dbReference type="ChEBI" id="CHEBI:456216"/>
        <dbReference type="EC" id="2.7.11.1"/>
    </reaction>
</comment>
<evidence type="ECO:0000256" key="12">
    <source>
        <dbReference type="ARBA" id="ARBA00022777"/>
    </source>
</evidence>
<evidence type="ECO:0000256" key="10">
    <source>
        <dbReference type="ARBA" id="ARBA00022737"/>
    </source>
</evidence>
<evidence type="ECO:0000256" key="3">
    <source>
        <dbReference type="ARBA" id="ARBA00022475"/>
    </source>
</evidence>
<keyword evidence="13" id="KW-0067">ATP-binding</keyword>
<dbReference type="PANTHER" id="PTHR48008:SF14">
    <property type="entry name" value="PROTEIN KINASE DOMAIN-CONTAINING PROTEIN"/>
    <property type="match status" value="1"/>
</dbReference>
<dbReference type="InterPro" id="IPR000719">
    <property type="entry name" value="Prot_kinase_dom"/>
</dbReference>
<dbReference type="PROSITE" id="PS00108">
    <property type="entry name" value="PROTEIN_KINASE_ST"/>
    <property type="match status" value="1"/>
</dbReference>
<proteinExistence type="evidence at transcript level"/>
<keyword evidence="6" id="KW-0433">Leucine-rich repeat</keyword>
<dbReference type="InterPro" id="IPR011009">
    <property type="entry name" value="Kinase-like_dom_sf"/>
</dbReference>
<evidence type="ECO:0000256" key="1">
    <source>
        <dbReference type="ARBA" id="ARBA00004162"/>
    </source>
</evidence>
<evidence type="ECO:0000256" key="17">
    <source>
        <dbReference type="ARBA" id="ARBA00023180"/>
    </source>
</evidence>
<dbReference type="Pfam" id="PF00069">
    <property type="entry name" value="Pkinase"/>
    <property type="match status" value="1"/>
</dbReference>
<dbReference type="GO" id="GO:0004674">
    <property type="term" value="F:protein serine/threonine kinase activity"/>
    <property type="evidence" value="ECO:0007669"/>
    <property type="project" value="UniProtKB-KW"/>
</dbReference>
<dbReference type="SUPFAM" id="SSF56112">
    <property type="entry name" value="Protein kinase-like (PK-like)"/>
    <property type="match status" value="1"/>
</dbReference>
<keyword evidence="12" id="KW-0418">Kinase</keyword>
<dbReference type="SMART" id="SM00220">
    <property type="entry name" value="S_TKc"/>
    <property type="match status" value="1"/>
</dbReference>
<keyword evidence="15" id="KW-0472">Membrane</keyword>
<dbReference type="FunFam" id="1.10.510.10:FF:000358">
    <property type="entry name" value="Putative leucine-rich repeat receptor-like serine/threonine-protein kinase"/>
    <property type="match status" value="1"/>
</dbReference>
<keyword evidence="5" id="KW-0597">Phosphoprotein</keyword>
<evidence type="ECO:0000259" key="20">
    <source>
        <dbReference type="PROSITE" id="PS50011"/>
    </source>
</evidence>
<dbReference type="EC" id="2.7.11.1" evidence="2"/>
<evidence type="ECO:0000256" key="11">
    <source>
        <dbReference type="ARBA" id="ARBA00022741"/>
    </source>
</evidence>
<evidence type="ECO:0000256" key="2">
    <source>
        <dbReference type="ARBA" id="ARBA00012513"/>
    </source>
</evidence>
<comment type="subcellular location">
    <subcellularLocation>
        <location evidence="1">Cell membrane</location>
        <topology evidence="1">Single-pass membrane protein</topology>
    </subcellularLocation>
</comment>
<keyword evidence="9" id="KW-0732">Signal</keyword>
<dbReference type="GO" id="GO:0005524">
    <property type="term" value="F:ATP binding"/>
    <property type="evidence" value="ECO:0007669"/>
    <property type="project" value="UniProtKB-KW"/>
</dbReference>
<evidence type="ECO:0000256" key="7">
    <source>
        <dbReference type="ARBA" id="ARBA00022679"/>
    </source>
</evidence>
<dbReference type="InterPro" id="IPR052451">
    <property type="entry name" value="Ser/Thr_kinase-like"/>
</dbReference>
<dbReference type="GO" id="GO:0005886">
    <property type="term" value="C:plasma membrane"/>
    <property type="evidence" value="ECO:0007669"/>
    <property type="project" value="UniProtKB-SubCell"/>
</dbReference>
<keyword evidence="3" id="KW-1003">Cell membrane</keyword>
<keyword evidence="11" id="KW-0547">Nucleotide-binding</keyword>
<evidence type="ECO:0000256" key="18">
    <source>
        <dbReference type="ARBA" id="ARBA00047899"/>
    </source>
</evidence>
<keyword evidence="14" id="KW-1133">Transmembrane helix</keyword>
<keyword evidence="16" id="KW-0675">Receptor</keyword>
<evidence type="ECO:0000256" key="19">
    <source>
        <dbReference type="ARBA" id="ARBA00048679"/>
    </source>
</evidence>
<evidence type="ECO:0000256" key="14">
    <source>
        <dbReference type="ARBA" id="ARBA00022989"/>
    </source>
</evidence>
<evidence type="ECO:0000256" key="4">
    <source>
        <dbReference type="ARBA" id="ARBA00022527"/>
    </source>
</evidence>
<feature type="domain" description="Protein kinase" evidence="20">
    <location>
        <begin position="1"/>
        <end position="180"/>
    </location>
</feature>
<evidence type="ECO:0000256" key="9">
    <source>
        <dbReference type="ARBA" id="ARBA00022729"/>
    </source>
</evidence>
<dbReference type="AlphaFoldDB" id="A0A140G4G7"/>
<dbReference type="EMBL" id="KT805687">
    <property type="protein sequence ID" value="AMM42939.1"/>
    <property type="molecule type" value="mRNA"/>
</dbReference>
<name>A0A140G4G7_9ROSI</name>
<dbReference type="PROSITE" id="PS50011">
    <property type="entry name" value="PROTEIN_KINASE_DOM"/>
    <property type="match status" value="1"/>
</dbReference>
<comment type="catalytic activity">
    <reaction evidence="18">
        <text>L-threonyl-[protein] + ATP = O-phospho-L-threonyl-[protein] + ADP + H(+)</text>
        <dbReference type="Rhea" id="RHEA:46608"/>
        <dbReference type="Rhea" id="RHEA-COMP:11060"/>
        <dbReference type="Rhea" id="RHEA-COMP:11605"/>
        <dbReference type="ChEBI" id="CHEBI:15378"/>
        <dbReference type="ChEBI" id="CHEBI:30013"/>
        <dbReference type="ChEBI" id="CHEBI:30616"/>
        <dbReference type="ChEBI" id="CHEBI:61977"/>
        <dbReference type="ChEBI" id="CHEBI:456216"/>
        <dbReference type="EC" id="2.7.11.1"/>
    </reaction>
</comment>
<protein>
    <recommendedName>
        <fullName evidence="2">non-specific serine/threonine protein kinase</fullName>
        <ecNumber evidence="2">2.7.11.1</ecNumber>
    </recommendedName>
</protein>
<evidence type="ECO:0000256" key="5">
    <source>
        <dbReference type="ARBA" id="ARBA00022553"/>
    </source>
</evidence>
<keyword evidence="17" id="KW-0325">Glycoprotein</keyword>
<organism evidence="21">
    <name type="scientific">Vernicia montana</name>
    <dbReference type="NCBI Taxonomy" id="316732"/>
    <lineage>
        <taxon>Eukaryota</taxon>
        <taxon>Viridiplantae</taxon>
        <taxon>Streptophyta</taxon>
        <taxon>Embryophyta</taxon>
        <taxon>Tracheophyta</taxon>
        <taxon>Spermatophyta</taxon>
        <taxon>Magnoliopsida</taxon>
        <taxon>eudicotyledons</taxon>
        <taxon>Gunneridae</taxon>
        <taxon>Pentapetalae</taxon>
        <taxon>rosids</taxon>
        <taxon>fabids</taxon>
        <taxon>Malpighiales</taxon>
        <taxon>Euphorbiaceae</taxon>
        <taxon>Crotonoideae</taxon>
        <taxon>Aleuritideae</taxon>
        <taxon>Vernicia</taxon>
    </lineage>
</organism>
<keyword evidence="4" id="KW-0723">Serine/threonine-protein kinase</keyword>
<keyword evidence="7" id="KW-0808">Transferase</keyword>
<accession>A0A140G4G7</accession>